<dbReference type="Pfam" id="PF16879">
    <property type="entry name" value="Sin3a_C"/>
    <property type="match status" value="1"/>
</dbReference>
<comment type="caution">
    <text evidence="2">The sequence shown here is derived from an EMBL/GenBank/DDBJ whole genome shotgun (WGS) entry which is preliminary data.</text>
</comment>
<dbReference type="InterPro" id="IPR031693">
    <property type="entry name" value="Sin3_C"/>
</dbReference>
<keyword evidence="3" id="KW-1185">Reference proteome</keyword>
<reference evidence="2" key="1">
    <citation type="journal article" date="2021" name="J Fungi (Basel)">
        <title>Virulence traits and population genomics of the black yeast Aureobasidium melanogenum.</title>
        <authorList>
            <person name="Cernosa A."/>
            <person name="Sun X."/>
            <person name="Gostincar C."/>
            <person name="Fang C."/>
            <person name="Gunde-Cimerman N."/>
            <person name="Song Z."/>
        </authorList>
    </citation>
    <scope>NUCLEOTIDE SEQUENCE</scope>
    <source>
        <strain evidence="2">EXF-9298</strain>
    </source>
</reference>
<dbReference type="AlphaFoldDB" id="A0A9P8JN42"/>
<feature type="non-terminal residue" evidence="2">
    <location>
        <position position="167"/>
    </location>
</feature>
<dbReference type="Proteomes" id="UP000729357">
    <property type="component" value="Unassembled WGS sequence"/>
</dbReference>
<gene>
    <name evidence="2" type="ORF">KCU98_g13566</name>
</gene>
<evidence type="ECO:0000259" key="1">
    <source>
        <dbReference type="Pfam" id="PF16879"/>
    </source>
</evidence>
<feature type="non-terminal residue" evidence="2">
    <location>
        <position position="1"/>
    </location>
</feature>
<sequence>MLQEDLWRVYVTNLLKLAPTPDVPATRRRPVMHRNLRQLNIDPSTLTSEERSDEYRRLCDSAISSEGLEFRVAVELYRMYFIKNTEEYAYQPAAIRSGGKEGVEEADSTARYRSDRSQDTFVINNAAMKGLSKEDVEGKNSGFSALVREGGVTVSSGTADEDQEMED</sequence>
<protein>
    <recommendedName>
        <fullName evidence="1">Sin3 C-terminal domain-containing protein</fullName>
    </recommendedName>
</protein>
<dbReference type="EMBL" id="JAHFXS010002519">
    <property type="protein sequence ID" value="KAG9971934.1"/>
    <property type="molecule type" value="Genomic_DNA"/>
</dbReference>
<proteinExistence type="predicted"/>
<name>A0A9P8JN42_AURME</name>
<evidence type="ECO:0000313" key="2">
    <source>
        <dbReference type="EMBL" id="KAG9971934.1"/>
    </source>
</evidence>
<reference evidence="2" key="2">
    <citation type="submission" date="2021-08" db="EMBL/GenBank/DDBJ databases">
        <authorList>
            <person name="Gostincar C."/>
            <person name="Sun X."/>
            <person name="Song Z."/>
            <person name="Gunde-Cimerman N."/>
        </authorList>
    </citation>
    <scope>NUCLEOTIDE SEQUENCE</scope>
    <source>
        <strain evidence="2">EXF-9298</strain>
    </source>
</reference>
<feature type="domain" description="Sin3 C-terminal" evidence="1">
    <location>
        <begin position="4"/>
        <end position="88"/>
    </location>
</feature>
<accession>A0A9P8JN42</accession>
<organism evidence="2 3">
    <name type="scientific">Aureobasidium melanogenum</name>
    <name type="common">Aureobasidium pullulans var. melanogenum</name>
    <dbReference type="NCBI Taxonomy" id="46634"/>
    <lineage>
        <taxon>Eukaryota</taxon>
        <taxon>Fungi</taxon>
        <taxon>Dikarya</taxon>
        <taxon>Ascomycota</taxon>
        <taxon>Pezizomycotina</taxon>
        <taxon>Dothideomycetes</taxon>
        <taxon>Dothideomycetidae</taxon>
        <taxon>Dothideales</taxon>
        <taxon>Saccotheciaceae</taxon>
        <taxon>Aureobasidium</taxon>
    </lineage>
</organism>
<evidence type="ECO:0000313" key="3">
    <source>
        <dbReference type="Proteomes" id="UP000729357"/>
    </source>
</evidence>